<evidence type="ECO:0000256" key="1">
    <source>
        <dbReference type="SAM" id="SignalP"/>
    </source>
</evidence>
<organism evidence="2 3">
    <name type="scientific">Liparis tanakae</name>
    <name type="common">Tanaka's snailfish</name>
    <dbReference type="NCBI Taxonomy" id="230148"/>
    <lineage>
        <taxon>Eukaryota</taxon>
        <taxon>Metazoa</taxon>
        <taxon>Chordata</taxon>
        <taxon>Craniata</taxon>
        <taxon>Vertebrata</taxon>
        <taxon>Euteleostomi</taxon>
        <taxon>Actinopterygii</taxon>
        <taxon>Neopterygii</taxon>
        <taxon>Teleostei</taxon>
        <taxon>Neoteleostei</taxon>
        <taxon>Acanthomorphata</taxon>
        <taxon>Eupercaria</taxon>
        <taxon>Perciformes</taxon>
        <taxon>Cottioidei</taxon>
        <taxon>Cottales</taxon>
        <taxon>Liparidae</taxon>
        <taxon>Liparis</taxon>
    </lineage>
</organism>
<evidence type="ECO:0000313" key="3">
    <source>
        <dbReference type="Proteomes" id="UP000314294"/>
    </source>
</evidence>
<dbReference type="Proteomes" id="UP000314294">
    <property type="component" value="Unassembled WGS sequence"/>
</dbReference>
<evidence type="ECO:0008006" key="4">
    <source>
        <dbReference type="Google" id="ProtNLM"/>
    </source>
</evidence>
<feature type="signal peptide" evidence="1">
    <location>
        <begin position="1"/>
        <end position="26"/>
    </location>
</feature>
<feature type="chain" id="PRO_5021332213" description="Secreted protein" evidence="1">
    <location>
        <begin position="27"/>
        <end position="89"/>
    </location>
</feature>
<gene>
    <name evidence="2" type="ORF">EYF80_058820</name>
</gene>
<name>A0A4Z2EQB9_9TELE</name>
<sequence>MMRIRLNLFTDVFLFLAVFWSAPSGGQLTEKQPFLTHRFPVWDQKDQDGGGDRRLIYRGGPALTFTATAVPSNSSALWTCARLAAAKGS</sequence>
<keyword evidence="1" id="KW-0732">Signal</keyword>
<comment type="caution">
    <text evidence="2">The sequence shown here is derived from an EMBL/GenBank/DDBJ whole genome shotgun (WGS) entry which is preliminary data.</text>
</comment>
<dbReference type="AlphaFoldDB" id="A0A4Z2EQB9"/>
<evidence type="ECO:0000313" key="2">
    <source>
        <dbReference type="EMBL" id="TNN31028.1"/>
    </source>
</evidence>
<accession>A0A4Z2EQB9</accession>
<dbReference type="EMBL" id="SRLO01003890">
    <property type="protein sequence ID" value="TNN31028.1"/>
    <property type="molecule type" value="Genomic_DNA"/>
</dbReference>
<proteinExistence type="predicted"/>
<keyword evidence="3" id="KW-1185">Reference proteome</keyword>
<protein>
    <recommendedName>
        <fullName evidence="4">Secreted protein</fullName>
    </recommendedName>
</protein>
<reference evidence="2 3" key="1">
    <citation type="submission" date="2019-03" db="EMBL/GenBank/DDBJ databases">
        <title>First draft genome of Liparis tanakae, snailfish: a comprehensive survey of snailfish specific genes.</title>
        <authorList>
            <person name="Kim W."/>
            <person name="Song I."/>
            <person name="Jeong J.-H."/>
            <person name="Kim D."/>
            <person name="Kim S."/>
            <person name="Ryu S."/>
            <person name="Song J.Y."/>
            <person name="Lee S.K."/>
        </authorList>
    </citation>
    <scope>NUCLEOTIDE SEQUENCE [LARGE SCALE GENOMIC DNA]</scope>
    <source>
        <tissue evidence="2">Muscle</tissue>
    </source>
</reference>